<dbReference type="CDD" id="cd02440">
    <property type="entry name" value="AdoMet_MTases"/>
    <property type="match status" value="1"/>
</dbReference>
<evidence type="ECO:0000256" key="2">
    <source>
        <dbReference type="ARBA" id="ARBA00022603"/>
    </source>
</evidence>
<evidence type="ECO:0000256" key="4">
    <source>
        <dbReference type="ARBA" id="ARBA00022688"/>
    </source>
</evidence>
<dbReference type="InterPro" id="IPR004033">
    <property type="entry name" value="UbiE/COQ5_MeTrFase"/>
</dbReference>
<keyword evidence="3" id="KW-0808">Transferase</keyword>
<keyword evidence="6" id="KW-0830">Ubiquinone</keyword>
<dbReference type="GO" id="GO:0006744">
    <property type="term" value="P:ubiquinone biosynthetic process"/>
    <property type="evidence" value="ECO:0007669"/>
    <property type="project" value="UniProtKB-KW"/>
</dbReference>
<dbReference type="RefSeq" id="WP_189052034.1">
    <property type="nucleotide sequence ID" value="NZ_BMJQ01000024.1"/>
</dbReference>
<dbReference type="PROSITE" id="PS01184">
    <property type="entry name" value="UBIE_2"/>
    <property type="match status" value="1"/>
</dbReference>
<reference evidence="6" key="2">
    <citation type="submission" date="2020-09" db="EMBL/GenBank/DDBJ databases">
        <authorList>
            <person name="Sun Q."/>
            <person name="Zhou Y."/>
        </authorList>
    </citation>
    <scope>NUCLEOTIDE SEQUENCE</scope>
    <source>
        <strain evidence="6">CGMCC 1.15725</strain>
    </source>
</reference>
<dbReference type="PANTHER" id="PTHR43591">
    <property type="entry name" value="METHYLTRANSFERASE"/>
    <property type="match status" value="1"/>
</dbReference>
<keyword evidence="1" id="KW-0474">Menaquinone biosynthesis</keyword>
<keyword evidence="4" id="KW-0831">Ubiquinone biosynthesis</keyword>
<name>A0A8J2Z0I2_9PROT</name>
<dbReference type="GO" id="GO:0008168">
    <property type="term" value="F:methyltransferase activity"/>
    <property type="evidence" value="ECO:0007669"/>
    <property type="project" value="UniProtKB-KW"/>
</dbReference>
<keyword evidence="5" id="KW-0949">S-adenosyl-L-methionine</keyword>
<gene>
    <name evidence="6" type="primary">ubiE</name>
    <name evidence="6" type="ORF">GCM10011611_61600</name>
</gene>
<comment type="caution">
    <text evidence="6">The sequence shown here is derived from an EMBL/GenBank/DDBJ whole genome shotgun (WGS) entry which is preliminary data.</text>
</comment>
<evidence type="ECO:0000256" key="5">
    <source>
        <dbReference type="ARBA" id="ARBA00022691"/>
    </source>
</evidence>
<dbReference type="Gene3D" id="3.40.50.150">
    <property type="entry name" value="Vaccinia Virus protein VP39"/>
    <property type="match status" value="1"/>
</dbReference>
<evidence type="ECO:0000256" key="3">
    <source>
        <dbReference type="ARBA" id="ARBA00022679"/>
    </source>
</evidence>
<evidence type="ECO:0000313" key="6">
    <source>
        <dbReference type="EMBL" id="GGF46869.1"/>
    </source>
</evidence>
<dbReference type="PANTHER" id="PTHR43591:SF24">
    <property type="entry name" value="2-METHOXY-6-POLYPRENYL-1,4-BENZOQUINOL METHYLASE, MITOCHONDRIAL"/>
    <property type="match status" value="1"/>
</dbReference>
<protein>
    <submittedName>
        <fullName evidence="6">Ubiquinone/menaquinone biosynthesis C-methyltransferase UbiE</fullName>
    </submittedName>
</protein>
<evidence type="ECO:0000256" key="1">
    <source>
        <dbReference type="ARBA" id="ARBA00022428"/>
    </source>
</evidence>
<dbReference type="InterPro" id="IPR023576">
    <property type="entry name" value="UbiE/COQ5_MeTrFase_CS"/>
</dbReference>
<dbReference type="GO" id="GO:0009234">
    <property type="term" value="P:menaquinone biosynthetic process"/>
    <property type="evidence" value="ECO:0007669"/>
    <property type="project" value="UniProtKB-KW"/>
</dbReference>
<keyword evidence="2" id="KW-0489">Methyltransferase</keyword>
<dbReference type="InterPro" id="IPR029063">
    <property type="entry name" value="SAM-dependent_MTases_sf"/>
</dbReference>
<reference evidence="6" key="1">
    <citation type="journal article" date="2014" name="Int. J. Syst. Evol. Microbiol.">
        <title>Complete genome sequence of Corynebacterium casei LMG S-19264T (=DSM 44701T), isolated from a smear-ripened cheese.</title>
        <authorList>
            <consortium name="US DOE Joint Genome Institute (JGI-PGF)"/>
            <person name="Walter F."/>
            <person name="Albersmeier A."/>
            <person name="Kalinowski J."/>
            <person name="Ruckert C."/>
        </authorList>
    </citation>
    <scope>NUCLEOTIDE SEQUENCE</scope>
    <source>
        <strain evidence="6">CGMCC 1.15725</strain>
    </source>
</reference>
<dbReference type="AlphaFoldDB" id="A0A8J2Z0I2"/>
<dbReference type="SUPFAM" id="SSF53335">
    <property type="entry name" value="S-adenosyl-L-methionine-dependent methyltransferases"/>
    <property type="match status" value="1"/>
</dbReference>
<dbReference type="PROSITE" id="PS51608">
    <property type="entry name" value="SAM_MT_UBIE"/>
    <property type="match status" value="1"/>
</dbReference>
<dbReference type="GO" id="GO:0032259">
    <property type="term" value="P:methylation"/>
    <property type="evidence" value="ECO:0007669"/>
    <property type="project" value="UniProtKB-KW"/>
</dbReference>
<dbReference type="Pfam" id="PF01209">
    <property type="entry name" value="Ubie_methyltran"/>
    <property type="match status" value="1"/>
</dbReference>
<dbReference type="Proteomes" id="UP000646365">
    <property type="component" value="Unassembled WGS sequence"/>
</dbReference>
<organism evidence="6 7">
    <name type="scientific">Aliidongia dinghuensis</name>
    <dbReference type="NCBI Taxonomy" id="1867774"/>
    <lineage>
        <taxon>Bacteria</taxon>
        <taxon>Pseudomonadati</taxon>
        <taxon>Pseudomonadota</taxon>
        <taxon>Alphaproteobacteria</taxon>
        <taxon>Rhodospirillales</taxon>
        <taxon>Dongiaceae</taxon>
        <taxon>Aliidongia</taxon>
    </lineage>
</organism>
<proteinExistence type="predicted"/>
<keyword evidence="7" id="KW-1185">Reference proteome</keyword>
<accession>A0A8J2Z0I2</accession>
<evidence type="ECO:0000313" key="7">
    <source>
        <dbReference type="Proteomes" id="UP000646365"/>
    </source>
</evidence>
<sequence length="241" mass="26764">MDASRDENDAFAARATPQFVRALFNDTAPHYDTINAIFSLGSGGWYRRRCLRRAGLKPGHRVLDVAIGTGLIAAAAHDIVGPDGDIIGLDLSEAMLAEARRKLDIPLIQGLADQLPLAAATVDLVVMGYAIRHIDDLDACFREFRRVLKPGGILLLLEVSSPTKPIYRTTLAQYLGRAVPVLSRWITRQPKIRALMAYHWETMENCVLPAVIEQTMVRAGFSDVVCEGWFDLFRSYAGQRR</sequence>
<dbReference type="EMBL" id="BMJQ01000024">
    <property type="protein sequence ID" value="GGF46869.1"/>
    <property type="molecule type" value="Genomic_DNA"/>
</dbReference>